<evidence type="ECO:0000313" key="3">
    <source>
        <dbReference type="Proteomes" id="UP000752696"/>
    </source>
</evidence>
<dbReference type="EMBL" id="CAJDYZ010011981">
    <property type="protein sequence ID" value="CAD1480405.1"/>
    <property type="molecule type" value="Genomic_DNA"/>
</dbReference>
<protein>
    <submittedName>
        <fullName evidence="2">Uncharacterized protein</fullName>
    </submittedName>
</protein>
<organism evidence="2 3">
    <name type="scientific">Heterotrigona itama</name>
    <dbReference type="NCBI Taxonomy" id="395501"/>
    <lineage>
        <taxon>Eukaryota</taxon>
        <taxon>Metazoa</taxon>
        <taxon>Ecdysozoa</taxon>
        <taxon>Arthropoda</taxon>
        <taxon>Hexapoda</taxon>
        <taxon>Insecta</taxon>
        <taxon>Pterygota</taxon>
        <taxon>Neoptera</taxon>
        <taxon>Endopterygota</taxon>
        <taxon>Hymenoptera</taxon>
        <taxon>Apocrita</taxon>
        <taxon>Aculeata</taxon>
        <taxon>Apoidea</taxon>
        <taxon>Anthophila</taxon>
        <taxon>Apidae</taxon>
        <taxon>Heterotrigona</taxon>
    </lineage>
</organism>
<reference evidence="2" key="1">
    <citation type="submission" date="2020-07" db="EMBL/GenBank/DDBJ databases">
        <authorList>
            <person name="Nazaruddin N."/>
        </authorList>
    </citation>
    <scope>NUCLEOTIDE SEQUENCE</scope>
</reference>
<accession>A0A6V7HIP3</accession>
<keyword evidence="3" id="KW-1185">Reference proteome</keyword>
<proteinExistence type="predicted"/>
<feature type="compositionally biased region" description="Basic and acidic residues" evidence="1">
    <location>
        <begin position="33"/>
        <end position="54"/>
    </location>
</feature>
<evidence type="ECO:0000256" key="1">
    <source>
        <dbReference type="SAM" id="MobiDB-lite"/>
    </source>
</evidence>
<feature type="region of interest" description="Disordered" evidence="1">
    <location>
        <begin position="25"/>
        <end position="64"/>
    </location>
</feature>
<dbReference type="Proteomes" id="UP000752696">
    <property type="component" value="Unassembled WGS sequence"/>
</dbReference>
<gene>
    <name evidence="2" type="ORF">MHI_LOCUS926395</name>
</gene>
<dbReference type="AlphaFoldDB" id="A0A6V7HIP3"/>
<dbReference type="OrthoDB" id="10574166at2759"/>
<sequence>MERCKHAPQEQAGFARLTDEALGTVMAPFPRRKQNETATEKANKRSRDRDKDRALTGNGGAAAGGETRTEIFLQIITFNLLVPFIKTNASVHWRTFARQSNAQHSGTGGRRVCDDNGERRGEAQWFQLASPRGATTTTTISAEHRHRQHQHRGDSVFV</sequence>
<evidence type="ECO:0000313" key="2">
    <source>
        <dbReference type="EMBL" id="CAD1480405.1"/>
    </source>
</evidence>
<comment type="caution">
    <text evidence="2">The sequence shown here is derived from an EMBL/GenBank/DDBJ whole genome shotgun (WGS) entry which is preliminary data.</text>
</comment>
<name>A0A6V7HIP3_9HYME</name>